<evidence type="ECO:0000256" key="8">
    <source>
        <dbReference type="SAM" id="Phobius"/>
    </source>
</evidence>
<sequence>MDKPPEEPAKQPQPATKTSAPGDGIRSMRSTNVFRAINFELYAKPNAIIMGLGLVAIGITFGYIAYMRSKYEGLGYYTAIQEDGKEVFVKRKSKWE</sequence>
<dbReference type="PANTHER" id="PTHR14274:SF1">
    <property type="entry name" value="SMALL INTEGRAL MEMBRANE PROTEIN 8"/>
    <property type="match status" value="1"/>
</dbReference>
<evidence type="ECO:0000256" key="6">
    <source>
        <dbReference type="ARBA" id="ARBA00023136"/>
    </source>
</evidence>
<comment type="similarity">
    <text evidence="2">Belongs to the SMIM8 family.</text>
</comment>
<dbReference type="AlphaFoldDB" id="A0A1Q3FYK2"/>
<accession>A0A1Q3FYK2</accession>
<evidence type="ECO:0000256" key="5">
    <source>
        <dbReference type="ARBA" id="ARBA00022989"/>
    </source>
</evidence>
<evidence type="ECO:0000256" key="2">
    <source>
        <dbReference type="ARBA" id="ARBA00009328"/>
    </source>
</evidence>
<keyword evidence="6 8" id="KW-0472">Membrane</keyword>
<dbReference type="EMBL" id="GFDL01002422">
    <property type="protein sequence ID" value="JAV32623.1"/>
    <property type="molecule type" value="Transcribed_RNA"/>
</dbReference>
<feature type="region of interest" description="Disordered" evidence="7">
    <location>
        <begin position="1"/>
        <end position="26"/>
    </location>
</feature>
<keyword evidence="4 8" id="KW-0812">Transmembrane</keyword>
<protein>
    <recommendedName>
        <fullName evidence="3">Small integral membrane protein 8</fullName>
    </recommendedName>
</protein>
<dbReference type="GO" id="GO:0016020">
    <property type="term" value="C:membrane"/>
    <property type="evidence" value="ECO:0007669"/>
    <property type="project" value="UniProtKB-SubCell"/>
</dbReference>
<comment type="subcellular location">
    <subcellularLocation>
        <location evidence="1">Membrane</location>
        <topology evidence="1">Single-pass membrane protein</topology>
    </subcellularLocation>
</comment>
<dbReference type="PANTHER" id="PTHR14274">
    <property type="entry name" value="SMALL INTEGRAL MEMBRANE PROTEIN 8"/>
    <property type="match status" value="1"/>
</dbReference>
<evidence type="ECO:0000256" key="7">
    <source>
        <dbReference type="SAM" id="MobiDB-lite"/>
    </source>
</evidence>
<dbReference type="InterPro" id="IPR026686">
    <property type="entry name" value="UPF0708"/>
</dbReference>
<feature type="transmembrane region" description="Helical" evidence="8">
    <location>
        <begin position="47"/>
        <end position="66"/>
    </location>
</feature>
<reference evidence="9" key="1">
    <citation type="submission" date="2017-01" db="EMBL/GenBank/DDBJ databases">
        <title>A deep insight into the sialotranscriptome of adult male and female Cluex tarsalis mosquitoes.</title>
        <authorList>
            <person name="Ribeiro J.M."/>
            <person name="Moreira F."/>
            <person name="Bernard K.A."/>
            <person name="Calvo E."/>
        </authorList>
    </citation>
    <scope>NUCLEOTIDE SEQUENCE</scope>
    <source>
        <strain evidence="9">Kern County</strain>
        <tissue evidence="9">Salivary glands</tissue>
    </source>
</reference>
<organism evidence="9">
    <name type="scientific">Culex tarsalis</name>
    <name type="common">Encephalitis mosquito</name>
    <dbReference type="NCBI Taxonomy" id="7177"/>
    <lineage>
        <taxon>Eukaryota</taxon>
        <taxon>Metazoa</taxon>
        <taxon>Ecdysozoa</taxon>
        <taxon>Arthropoda</taxon>
        <taxon>Hexapoda</taxon>
        <taxon>Insecta</taxon>
        <taxon>Pterygota</taxon>
        <taxon>Neoptera</taxon>
        <taxon>Endopterygota</taxon>
        <taxon>Diptera</taxon>
        <taxon>Nematocera</taxon>
        <taxon>Culicoidea</taxon>
        <taxon>Culicidae</taxon>
        <taxon>Culicinae</taxon>
        <taxon>Culicini</taxon>
        <taxon>Culex</taxon>
        <taxon>Culex</taxon>
    </lineage>
</organism>
<evidence type="ECO:0000313" key="9">
    <source>
        <dbReference type="EMBL" id="JAV32623.1"/>
    </source>
</evidence>
<evidence type="ECO:0000256" key="3">
    <source>
        <dbReference type="ARBA" id="ARBA00014451"/>
    </source>
</evidence>
<keyword evidence="5 8" id="KW-1133">Transmembrane helix</keyword>
<evidence type="ECO:0000256" key="1">
    <source>
        <dbReference type="ARBA" id="ARBA00004167"/>
    </source>
</evidence>
<evidence type="ECO:0000256" key="4">
    <source>
        <dbReference type="ARBA" id="ARBA00022692"/>
    </source>
</evidence>
<dbReference type="Pfam" id="PF14937">
    <property type="entry name" value="DUF4500"/>
    <property type="match status" value="1"/>
</dbReference>
<proteinExistence type="inferred from homology"/>
<name>A0A1Q3FYK2_CULTA</name>